<dbReference type="InterPro" id="IPR001138">
    <property type="entry name" value="Zn2Cys6_DnaBD"/>
</dbReference>
<feature type="domain" description="Zn(2)-C6 fungal-type" evidence="4">
    <location>
        <begin position="24"/>
        <end position="56"/>
    </location>
</feature>
<protein>
    <recommendedName>
        <fullName evidence="4">Zn(2)-C6 fungal-type domain-containing protein</fullName>
    </recommendedName>
</protein>
<keyword evidence="3" id="KW-0539">Nucleus</keyword>
<reference evidence="5 6" key="1">
    <citation type="submission" date="2014-04" db="EMBL/GenBank/DDBJ databases">
        <authorList>
            <consortium name="DOE Joint Genome Institute"/>
            <person name="Kuo A."/>
            <person name="Martino E."/>
            <person name="Perotto S."/>
            <person name="Kohler A."/>
            <person name="Nagy L.G."/>
            <person name="Floudas D."/>
            <person name="Copeland A."/>
            <person name="Barry K.W."/>
            <person name="Cichocki N."/>
            <person name="Veneault-Fourrey C."/>
            <person name="LaButti K."/>
            <person name="Lindquist E.A."/>
            <person name="Lipzen A."/>
            <person name="Lundell T."/>
            <person name="Morin E."/>
            <person name="Murat C."/>
            <person name="Sun H."/>
            <person name="Tunlid A."/>
            <person name="Henrissat B."/>
            <person name="Grigoriev I.V."/>
            <person name="Hibbett D.S."/>
            <person name="Martin F."/>
            <person name="Nordberg H.P."/>
            <person name="Cantor M.N."/>
            <person name="Hua S.X."/>
        </authorList>
    </citation>
    <scope>NUCLEOTIDE SEQUENCE [LARGE SCALE GENOMIC DNA]</scope>
    <source>
        <strain evidence="5 6">Zn</strain>
    </source>
</reference>
<keyword evidence="6" id="KW-1185">Reference proteome</keyword>
<proteinExistence type="predicted"/>
<keyword evidence="2" id="KW-0804">Transcription</keyword>
<reference evidence="6" key="2">
    <citation type="submission" date="2015-01" db="EMBL/GenBank/DDBJ databases">
        <title>Evolutionary Origins and Diversification of the Mycorrhizal Mutualists.</title>
        <authorList>
            <consortium name="DOE Joint Genome Institute"/>
            <consortium name="Mycorrhizal Genomics Consortium"/>
            <person name="Kohler A."/>
            <person name="Kuo A."/>
            <person name="Nagy L.G."/>
            <person name="Floudas D."/>
            <person name="Copeland A."/>
            <person name="Barry K.W."/>
            <person name="Cichocki N."/>
            <person name="Veneault-Fourrey C."/>
            <person name="LaButti K."/>
            <person name="Lindquist E.A."/>
            <person name="Lipzen A."/>
            <person name="Lundell T."/>
            <person name="Morin E."/>
            <person name="Murat C."/>
            <person name="Riley R."/>
            <person name="Ohm R."/>
            <person name="Sun H."/>
            <person name="Tunlid A."/>
            <person name="Henrissat B."/>
            <person name="Grigoriev I.V."/>
            <person name="Hibbett D.S."/>
            <person name="Martin F."/>
        </authorList>
    </citation>
    <scope>NUCLEOTIDE SEQUENCE [LARGE SCALE GENOMIC DNA]</scope>
    <source>
        <strain evidence="6">Zn</strain>
    </source>
</reference>
<dbReference type="PANTHER" id="PTHR47840:SF1">
    <property type="entry name" value="ZN(II)2CYS6 TRANSCRIPTION FACTOR (EUROFUNG)"/>
    <property type="match status" value="1"/>
</dbReference>
<dbReference type="CDD" id="cd00067">
    <property type="entry name" value="GAL4"/>
    <property type="match status" value="1"/>
</dbReference>
<dbReference type="PROSITE" id="PS00463">
    <property type="entry name" value="ZN2_CY6_FUNGAL_1"/>
    <property type="match status" value="1"/>
</dbReference>
<evidence type="ECO:0000256" key="2">
    <source>
        <dbReference type="ARBA" id="ARBA00023163"/>
    </source>
</evidence>
<evidence type="ECO:0000313" key="5">
    <source>
        <dbReference type="EMBL" id="KIN07481.1"/>
    </source>
</evidence>
<accession>A0A0C3HGZ3</accession>
<name>A0A0C3HGZ3_OIDMZ</name>
<sequence length="688" mass="76429">MAESNSGNTACRPTPKRMRLGTRSCTECRRRKVRCIFEANSQICRQCALHGAVCTAQQPGRIHNGISEQDYAAQKRMEKLEAMVRNISSAIGLNVESASVADFETSTAEALKRLQQRAPELNGELRTVGINSSLGSGISQSSSINHSLDAGNSFEHAPLLELFRASMIIEKDSTQPSRVQLETPSDQGTRSCITSLNELLPADDVLFSILQATEMLWPLWQPFPEWVFKTPVGNCSCQVTLAKNFILESFSAGSPVAVARAALCLTLCIQQLPVKFHHLKSLPYSANVLIDFYLCGVETLLMSEVSTRSLEGIECWPLLAKLYVNIGKPRKAWLSCRRGMDFALILGLNRKSGQANEREQIIWASIWQMEAHTALITGVPCGIAQTYPRLPDGYIGQSVGQRVMYKIATACGHINERNQDPQNSRFSTSQIEEELLQCRNDMPSEWWDYHSNHLSIHMLYSSLAVKLHYLELVKDLHLPFMLAPCVYGDQQRSKAAGLTAAREMVEAYLFFRHACGTSFIVCDLVDFIVFTGAVLIIINLLQQSSSITSDEDTSDWKLVSDVSEAMDLFSREMECSVAGQASQLLRYLCSSCRGTYSGPEAYEAVIPYFGKVRIRQTKRSPNSNLTSVSTPNNLPTTPCLNSLEFSVGQFPSGDTLLDAELGIDWTSVLDTDNTTYDWNYVFDNIGCS</sequence>
<dbReference type="PROSITE" id="PS50048">
    <property type="entry name" value="ZN2_CY6_FUNGAL_2"/>
    <property type="match status" value="1"/>
</dbReference>
<dbReference type="HOGENOM" id="CLU_004804_2_3_1"/>
<dbReference type="GO" id="GO:0000981">
    <property type="term" value="F:DNA-binding transcription factor activity, RNA polymerase II-specific"/>
    <property type="evidence" value="ECO:0007669"/>
    <property type="project" value="InterPro"/>
</dbReference>
<dbReference type="Gene3D" id="4.10.240.10">
    <property type="entry name" value="Zn(2)-C6 fungal-type DNA-binding domain"/>
    <property type="match status" value="1"/>
</dbReference>
<dbReference type="STRING" id="913774.A0A0C3HGZ3"/>
<gene>
    <name evidence="5" type="ORF">OIDMADRAFT_140059</name>
</gene>
<evidence type="ECO:0000259" key="4">
    <source>
        <dbReference type="PROSITE" id="PS50048"/>
    </source>
</evidence>
<dbReference type="EMBL" id="KN832870">
    <property type="protein sequence ID" value="KIN07481.1"/>
    <property type="molecule type" value="Genomic_DNA"/>
</dbReference>
<dbReference type="Proteomes" id="UP000054321">
    <property type="component" value="Unassembled WGS sequence"/>
</dbReference>
<evidence type="ECO:0000256" key="3">
    <source>
        <dbReference type="ARBA" id="ARBA00023242"/>
    </source>
</evidence>
<dbReference type="CDD" id="cd12148">
    <property type="entry name" value="fungal_TF_MHR"/>
    <property type="match status" value="1"/>
</dbReference>
<dbReference type="Pfam" id="PF00172">
    <property type="entry name" value="Zn_clus"/>
    <property type="match status" value="1"/>
</dbReference>
<dbReference type="AlphaFoldDB" id="A0A0C3HGZ3"/>
<dbReference type="SUPFAM" id="SSF57701">
    <property type="entry name" value="Zn2/Cys6 DNA-binding domain"/>
    <property type="match status" value="1"/>
</dbReference>
<dbReference type="GO" id="GO:0008270">
    <property type="term" value="F:zinc ion binding"/>
    <property type="evidence" value="ECO:0007669"/>
    <property type="project" value="InterPro"/>
</dbReference>
<dbReference type="OrthoDB" id="6509908at2759"/>
<dbReference type="SMART" id="SM00066">
    <property type="entry name" value="GAL4"/>
    <property type="match status" value="1"/>
</dbReference>
<keyword evidence="1" id="KW-0805">Transcription regulation</keyword>
<evidence type="ECO:0000313" key="6">
    <source>
        <dbReference type="Proteomes" id="UP000054321"/>
    </source>
</evidence>
<dbReference type="InParanoid" id="A0A0C3HGZ3"/>
<organism evidence="5 6">
    <name type="scientific">Oidiodendron maius (strain Zn)</name>
    <dbReference type="NCBI Taxonomy" id="913774"/>
    <lineage>
        <taxon>Eukaryota</taxon>
        <taxon>Fungi</taxon>
        <taxon>Dikarya</taxon>
        <taxon>Ascomycota</taxon>
        <taxon>Pezizomycotina</taxon>
        <taxon>Leotiomycetes</taxon>
        <taxon>Leotiomycetes incertae sedis</taxon>
        <taxon>Myxotrichaceae</taxon>
        <taxon>Oidiodendron</taxon>
    </lineage>
</organism>
<evidence type="ECO:0000256" key="1">
    <source>
        <dbReference type="ARBA" id="ARBA00023015"/>
    </source>
</evidence>
<dbReference type="InterPro" id="IPR036864">
    <property type="entry name" value="Zn2-C6_fun-type_DNA-bd_sf"/>
</dbReference>
<dbReference type="PANTHER" id="PTHR47840">
    <property type="entry name" value="ZN(II)2CYS6 TRANSCRIPTION FACTOR (EUROFUNG)-RELATED"/>
    <property type="match status" value="1"/>
</dbReference>